<evidence type="ECO:0008006" key="3">
    <source>
        <dbReference type="Google" id="ProtNLM"/>
    </source>
</evidence>
<dbReference type="EMBL" id="JAFREP010000014">
    <property type="protein sequence ID" value="MBO1319905.1"/>
    <property type="molecule type" value="Genomic_DNA"/>
</dbReference>
<keyword evidence="2" id="KW-1185">Reference proteome</keyword>
<name>A0A8J7Q8B5_9BACT</name>
<gene>
    <name evidence="1" type="ORF">J3U88_15620</name>
</gene>
<sequence>MVQVVAPPLRVAYIDNGIEGLAKAFQNREEPFYTPLTVTRDFNPDLTDTDVLVVPNGSDHIAMAKIADRVADFVAAGGALFCFDGWFTDWVPGYRWVADPDTPTAEVRYRLGEDPAGLFDQINLDDFIFMEGISGWWACGSIQATHNQPMPTLLHDSWRRAVAVWDTQTTPGLLFLTASGPLGEYGLDQGPGSLARLYHNALDAVRRRLAAAACRSEA</sequence>
<evidence type="ECO:0000313" key="2">
    <source>
        <dbReference type="Proteomes" id="UP000664417"/>
    </source>
</evidence>
<dbReference type="Proteomes" id="UP000664417">
    <property type="component" value="Unassembled WGS sequence"/>
</dbReference>
<proteinExistence type="predicted"/>
<accession>A0A8J7Q8B5</accession>
<dbReference type="InterPro" id="IPR029062">
    <property type="entry name" value="Class_I_gatase-like"/>
</dbReference>
<organism evidence="1 2">
    <name type="scientific">Acanthopleuribacter pedis</name>
    <dbReference type="NCBI Taxonomy" id="442870"/>
    <lineage>
        <taxon>Bacteria</taxon>
        <taxon>Pseudomonadati</taxon>
        <taxon>Acidobacteriota</taxon>
        <taxon>Holophagae</taxon>
        <taxon>Acanthopleuribacterales</taxon>
        <taxon>Acanthopleuribacteraceae</taxon>
        <taxon>Acanthopleuribacter</taxon>
    </lineage>
</organism>
<dbReference type="SUPFAM" id="SSF52317">
    <property type="entry name" value="Class I glutamine amidotransferase-like"/>
    <property type="match status" value="1"/>
</dbReference>
<reference evidence="1" key="1">
    <citation type="submission" date="2021-03" db="EMBL/GenBank/DDBJ databases">
        <authorList>
            <person name="Wang G."/>
        </authorList>
    </citation>
    <scope>NUCLEOTIDE SEQUENCE</scope>
    <source>
        <strain evidence="1">KCTC 12899</strain>
    </source>
</reference>
<dbReference type="RefSeq" id="WP_207859856.1">
    <property type="nucleotide sequence ID" value="NZ_JAFREP010000014.1"/>
</dbReference>
<protein>
    <recommendedName>
        <fullName evidence="3">Glutamine amidotransferase domain-containing protein</fullName>
    </recommendedName>
</protein>
<comment type="caution">
    <text evidence="1">The sequence shown here is derived from an EMBL/GenBank/DDBJ whole genome shotgun (WGS) entry which is preliminary data.</text>
</comment>
<dbReference type="AlphaFoldDB" id="A0A8J7Q8B5"/>
<evidence type="ECO:0000313" key="1">
    <source>
        <dbReference type="EMBL" id="MBO1319905.1"/>
    </source>
</evidence>